<evidence type="ECO:0000313" key="1">
    <source>
        <dbReference type="EMBL" id="MBE9068356.1"/>
    </source>
</evidence>
<dbReference type="EMBL" id="JADEXP010000161">
    <property type="protein sequence ID" value="MBE9068356.1"/>
    <property type="molecule type" value="Genomic_DNA"/>
</dbReference>
<dbReference type="Proteomes" id="UP000615026">
    <property type="component" value="Unassembled WGS sequence"/>
</dbReference>
<dbReference type="RefSeq" id="WP_193994303.1">
    <property type="nucleotide sequence ID" value="NZ_JADEXP010000161.1"/>
</dbReference>
<dbReference type="AlphaFoldDB" id="A0A928ZVS6"/>
<gene>
    <name evidence="1" type="ORF">IQ260_17020</name>
</gene>
<proteinExistence type="predicted"/>
<keyword evidence="2" id="KW-1185">Reference proteome</keyword>
<evidence type="ECO:0000313" key="2">
    <source>
        <dbReference type="Proteomes" id="UP000615026"/>
    </source>
</evidence>
<sequence length="410" mass="47051">MSAANSFFDVIRAWLQQQRRSLSTWLSRNQQTSPDPENSLLQLPSDLRQKLLTQLQQLPSHPDHSEQLQTEFQHAFEAWHQGQRSNPRGWLAGCHDNVWIVISSSATNLTDILSVFVKTLAGNDPRVDEKLTYQGVPLQLVQWPVRPDVESLQKSLRQQADSLHNREIVVIPCLEHCFLRSVEGLKSMDYFTQHLLTDPSRFWILGLGQVGWQYLQAISALDGYSNRITHLNELTGKQLKEWLDPIVSELNIEFQSSSLRAKVTNENVDWQEKYFSTLADKTDGIDTVAVQLFLNTLQVIDDDPEKEQTASEKPSKPFQNRKIQARLAEQPSMPELEGESIYLLYSLLLHRTLTKLELAESLGLTLYQIEPLVQTLRKAGIIEQQEQRFRLNPVYYPLVHTKLAGDNFSL</sequence>
<name>A0A928ZVS6_LEPEC</name>
<protein>
    <submittedName>
        <fullName evidence="1">Uncharacterized protein</fullName>
    </submittedName>
</protein>
<accession>A0A928ZVS6</accession>
<comment type="caution">
    <text evidence="1">The sequence shown here is derived from an EMBL/GenBank/DDBJ whole genome shotgun (WGS) entry which is preliminary data.</text>
</comment>
<organism evidence="1 2">
    <name type="scientific">Leptolyngbya cf. ectocarpi LEGE 11479</name>
    <dbReference type="NCBI Taxonomy" id="1828722"/>
    <lineage>
        <taxon>Bacteria</taxon>
        <taxon>Bacillati</taxon>
        <taxon>Cyanobacteriota</taxon>
        <taxon>Cyanophyceae</taxon>
        <taxon>Leptolyngbyales</taxon>
        <taxon>Leptolyngbyaceae</taxon>
        <taxon>Leptolyngbya group</taxon>
        <taxon>Leptolyngbya</taxon>
    </lineage>
</organism>
<reference evidence="1" key="1">
    <citation type="submission" date="2020-10" db="EMBL/GenBank/DDBJ databases">
        <authorList>
            <person name="Castelo-Branco R."/>
            <person name="Eusebio N."/>
            <person name="Adriana R."/>
            <person name="Vieira A."/>
            <person name="Brugerolle De Fraissinette N."/>
            <person name="Rezende De Castro R."/>
            <person name="Schneider M.P."/>
            <person name="Vasconcelos V."/>
            <person name="Leao P.N."/>
        </authorList>
    </citation>
    <scope>NUCLEOTIDE SEQUENCE</scope>
    <source>
        <strain evidence="1">LEGE 11479</strain>
    </source>
</reference>